<evidence type="ECO:0000256" key="6">
    <source>
        <dbReference type="ARBA" id="ARBA00022685"/>
    </source>
</evidence>
<accession>A0AAN4Z8S4</accession>
<evidence type="ECO:0000256" key="1">
    <source>
        <dbReference type="ARBA" id="ARBA00002657"/>
    </source>
</evidence>
<keyword evidence="13" id="KW-0325">Glycoprotein</keyword>
<keyword evidence="3" id="KW-0964">Secreted</keyword>
<dbReference type="InterPro" id="IPR000742">
    <property type="entry name" value="EGF"/>
</dbReference>
<feature type="transmembrane region" description="Helical" evidence="16">
    <location>
        <begin position="20"/>
        <end position="43"/>
    </location>
</feature>
<evidence type="ECO:0000259" key="17">
    <source>
        <dbReference type="PROSITE" id="PS51864"/>
    </source>
</evidence>
<keyword evidence="8" id="KW-0732">Signal</keyword>
<comment type="function">
    <text evidence="1">Metalloprotease.</text>
</comment>
<evidence type="ECO:0000256" key="10">
    <source>
        <dbReference type="ARBA" id="ARBA00022833"/>
    </source>
</evidence>
<dbReference type="GO" id="GO:0004222">
    <property type="term" value="F:metalloendopeptidase activity"/>
    <property type="evidence" value="ECO:0007669"/>
    <property type="project" value="UniProtKB-UniRule"/>
</dbReference>
<evidence type="ECO:0000256" key="7">
    <source>
        <dbReference type="ARBA" id="ARBA00022723"/>
    </source>
</evidence>
<keyword evidence="12 14" id="KW-1015">Disulfide bond</keyword>
<feature type="binding site" evidence="14">
    <location>
        <position position="231"/>
    </location>
    <ligand>
        <name>Zn(2+)</name>
        <dbReference type="ChEBI" id="CHEBI:29105"/>
        <note>catalytic</note>
    </ligand>
</feature>
<dbReference type="InterPro" id="IPR024079">
    <property type="entry name" value="MetalloPept_cat_dom_sf"/>
</dbReference>
<evidence type="ECO:0000256" key="14">
    <source>
        <dbReference type="PROSITE-ProRule" id="PRU01211"/>
    </source>
</evidence>
<dbReference type="PANTHER" id="PTHR10127">
    <property type="entry name" value="DISCOIDIN, CUB, EGF, LAMININ , AND ZINC METALLOPROTEASE DOMAIN CONTAINING"/>
    <property type="match status" value="1"/>
</dbReference>
<dbReference type="Gene3D" id="3.40.390.10">
    <property type="entry name" value="Collagenase (Catalytic Domain)"/>
    <property type="match status" value="1"/>
</dbReference>
<dbReference type="PROSITE" id="PS01186">
    <property type="entry name" value="EGF_2"/>
    <property type="match status" value="1"/>
</dbReference>
<dbReference type="Pfam" id="PF01400">
    <property type="entry name" value="Astacin"/>
    <property type="match status" value="1"/>
</dbReference>
<comment type="caution">
    <text evidence="18">The sequence shown here is derived from an EMBL/GenBank/DDBJ whole genome shotgun (WGS) entry which is preliminary data.</text>
</comment>
<keyword evidence="19" id="KW-1185">Reference proteome</keyword>
<keyword evidence="16" id="KW-0812">Transmembrane</keyword>
<keyword evidence="6" id="KW-0165">Cleavage on pair of basic residues</keyword>
<dbReference type="GO" id="GO:0006508">
    <property type="term" value="P:proteolysis"/>
    <property type="evidence" value="ECO:0007669"/>
    <property type="project" value="UniProtKB-KW"/>
</dbReference>
<dbReference type="Proteomes" id="UP001328107">
    <property type="component" value="Unassembled WGS sequence"/>
</dbReference>
<keyword evidence="7 14" id="KW-0479">Metal-binding</keyword>
<evidence type="ECO:0000256" key="15">
    <source>
        <dbReference type="RuleBase" id="RU361183"/>
    </source>
</evidence>
<keyword evidence="16" id="KW-1133">Transmembrane helix</keyword>
<keyword evidence="5 14" id="KW-0645">Protease</keyword>
<dbReference type="PROSITE" id="PS51864">
    <property type="entry name" value="ASTACIN"/>
    <property type="match status" value="1"/>
</dbReference>
<dbReference type="PRINTS" id="PR00480">
    <property type="entry name" value="ASTACIN"/>
</dbReference>
<keyword evidence="9 14" id="KW-0378">Hydrolase</keyword>
<evidence type="ECO:0000313" key="19">
    <source>
        <dbReference type="Proteomes" id="UP001328107"/>
    </source>
</evidence>
<dbReference type="InterPro" id="IPR000859">
    <property type="entry name" value="CUB_dom"/>
</dbReference>
<feature type="binding site" evidence="14">
    <location>
        <position position="235"/>
    </location>
    <ligand>
        <name>Zn(2+)</name>
        <dbReference type="ChEBI" id="CHEBI:29105"/>
        <note>catalytic</note>
    </ligand>
</feature>
<keyword evidence="10 14" id="KW-0862">Zinc</keyword>
<evidence type="ECO:0000256" key="12">
    <source>
        <dbReference type="ARBA" id="ARBA00023157"/>
    </source>
</evidence>
<dbReference type="GO" id="GO:0008270">
    <property type="term" value="F:zinc ion binding"/>
    <property type="evidence" value="ECO:0007669"/>
    <property type="project" value="UniProtKB-UniRule"/>
</dbReference>
<evidence type="ECO:0000256" key="5">
    <source>
        <dbReference type="ARBA" id="ARBA00022670"/>
    </source>
</evidence>
<evidence type="ECO:0000256" key="8">
    <source>
        <dbReference type="ARBA" id="ARBA00022729"/>
    </source>
</evidence>
<proteinExistence type="predicted"/>
<dbReference type="CDD" id="cd04280">
    <property type="entry name" value="ZnMc_astacin_like"/>
    <property type="match status" value="1"/>
</dbReference>
<evidence type="ECO:0000256" key="4">
    <source>
        <dbReference type="ARBA" id="ARBA00022536"/>
    </source>
</evidence>
<dbReference type="SUPFAM" id="SSF55486">
    <property type="entry name" value="Metalloproteases ('zincins'), catalytic domain"/>
    <property type="match status" value="1"/>
</dbReference>
<dbReference type="AlphaFoldDB" id="A0AAN4Z8S4"/>
<dbReference type="InterPro" id="IPR035914">
    <property type="entry name" value="Sperma_CUB_dom_sf"/>
</dbReference>
<reference evidence="19" key="1">
    <citation type="submission" date="2022-10" db="EMBL/GenBank/DDBJ databases">
        <title>Genome assembly of Pristionchus species.</title>
        <authorList>
            <person name="Yoshida K."/>
            <person name="Sommer R.J."/>
        </authorList>
    </citation>
    <scope>NUCLEOTIDE SEQUENCE [LARGE SCALE GENOMIC DNA]</scope>
    <source>
        <strain evidence="19">RS5460</strain>
    </source>
</reference>
<feature type="active site" evidence="14">
    <location>
        <position position="232"/>
    </location>
</feature>
<evidence type="ECO:0000256" key="13">
    <source>
        <dbReference type="ARBA" id="ARBA00023180"/>
    </source>
</evidence>
<keyword evidence="4" id="KW-0245">EGF-like domain</keyword>
<dbReference type="SMART" id="SM00235">
    <property type="entry name" value="ZnMc"/>
    <property type="match status" value="1"/>
</dbReference>
<dbReference type="InterPro" id="IPR034035">
    <property type="entry name" value="Astacin-like_dom"/>
</dbReference>
<dbReference type="SUPFAM" id="SSF49854">
    <property type="entry name" value="Spermadhesin, CUB domain"/>
    <property type="match status" value="1"/>
</dbReference>
<feature type="non-terminal residue" evidence="18">
    <location>
        <position position="1"/>
    </location>
</feature>
<feature type="disulfide bond" evidence="14">
    <location>
        <begin position="180"/>
        <end position="335"/>
    </location>
</feature>
<evidence type="ECO:0000256" key="9">
    <source>
        <dbReference type="ARBA" id="ARBA00022801"/>
    </source>
</evidence>
<comment type="subcellular location">
    <subcellularLocation>
        <location evidence="2">Secreted</location>
    </subcellularLocation>
</comment>
<dbReference type="SMART" id="SM00042">
    <property type="entry name" value="CUB"/>
    <property type="match status" value="1"/>
</dbReference>
<dbReference type="EMBL" id="BTRK01000002">
    <property type="protein sequence ID" value="GMR36607.1"/>
    <property type="molecule type" value="Genomic_DNA"/>
</dbReference>
<evidence type="ECO:0000256" key="11">
    <source>
        <dbReference type="ARBA" id="ARBA00023049"/>
    </source>
</evidence>
<dbReference type="PANTHER" id="PTHR10127:SF891">
    <property type="entry name" value="ZINC METALLOPROTEINASE NAS-29"/>
    <property type="match status" value="1"/>
</dbReference>
<dbReference type="EC" id="3.4.24.-" evidence="15"/>
<evidence type="ECO:0000256" key="16">
    <source>
        <dbReference type="SAM" id="Phobius"/>
    </source>
</evidence>
<evidence type="ECO:0000313" key="18">
    <source>
        <dbReference type="EMBL" id="GMR36607.1"/>
    </source>
</evidence>
<dbReference type="FunFam" id="3.40.390.10:FF:000073">
    <property type="entry name" value="Zinc metalloproteinase"/>
    <property type="match status" value="1"/>
</dbReference>
<sequence>SNHLDPVLQIPFRGESERGIAIVTPLLLLMQSFLLFLSLPLLLSGQRSLTDILRRSDRSRYFDTLTEIVHDEYKDHRESSDHILPVEYQHREPSIAVANEKLQNILYEGDILVTPQFLDRVVQSSLRRQGNREKRQAFLDSTYPMSIWSEGVPYSLHPSLSSSSRSSILRAISFWQNSTCIDFRPRTTEVQYLNFIGNGDGCWSSVGRDTKNGPQPVSIGAGCSHFGVTSHELAHALGLFHEQSRYDRDTFVSLNPNRVPRRLLYNFAKIGDDELTTYSLPYDVGSVMHYAPSEFAIDRRFPALTAVDPNLQFAMGNLYGPTFIDTALINVHYNCARKCRASLKCANGGFIDSRNCDRCKCPSGFGGTLCDEVDVSFSLNCGGIVQVGEDVRRFTITIRQSGDTREKKCIYHFVAPPKRRVIVNVLEVEGTCVEGCHLDTAEFKMVADLRPVGYRVCCNEQRGSRLVSVGNIVPAIFQSTRKTFSIRFEYTLQAVRTKRGLVESEMRETVVDVEN</sequence>
<comment type="caution">
    <text evidence="14">Lacks conserved residue(s) required for the propagation of feature annotation.</text>
</comment>
<protein>
    <recommendedName>
        <fullName evidence="15">Metalloendopeptidase</fullName>
        <ecNumber evidence="15">3.4.24.-</ecNumber>
    </recommendedName>
</protein>
<evidence type="ECO:0000256" key="3">
    <source>
        <dbReference type="ARBA" id="ARBA00022525"/>
    </source>
</evidence>
<name>A0AAN4Z8S4_9BILA</name>
<evidence type="ECO:0000256" key="2">
    <source>
        <dbReference type="ARBA" id="ARBA00004613"/>
    </source>
</evidence>
<feature type="binding site" evidence="14">
    <location>
        <position position="241"/>
    </location>
    <ligand>
        <name>Zn(2+)</name>
        <dbReference type="ChEBI" id="CHEBI:29105"/>
        <note>catalytic</note>
    </ligand>
</feature>
<keyword evidence="11 14" id="KW-0482">Metalloprotease</keyword>
<comment type="cofactor">
    <cofactor evidence="14 15">
        <name>Zn(2+)</name>
        <dbReference type="ChEBI" id="CHEBI:29105"/>
    </cofactor>
    <text evidence="14 15">Binds 1 zinc ion per subunit.</text>
</comment>
<dbReference type="InterPro" id="IPR001506">
    <property type="entry name" value="Peptidase_M12A"/>
</dbReference>
<feature type="domain" description="Peptidase M12A" evidence="17">
    <location>
        <begin position="136"/>
        <end position="336"/>
    </location>
</feature>
<organism evidence="18 19">
    <name type="scientific">Pristionchus mayeri</name>
    <dbReference type="NCBI Taxonomy" id="1317129"/>
    <lineage>
        <taxon>Eukaryota</taxon>
        <taxon>Metazoa</taxon>
        <taxon>Ecdysozoa</taxon>
        <taxon>Nematoda</taxon>
        <taxon>Chromadorea</taxon>
        <taxon>Rhabditida</taxon>
        <taxon>Rhabditina</taxon>
        <taxon>Diplogasteromorpha</taxon>
        <taxon>Diplogasteroidea</taxon>
        <taxon>Neodiplogasteridae</taxon>
        <taxon>Pristionchus</taxon>
    </lineage>
</organism>
<dbReference type="InterPro" id="IPR006026">
    <property type="entry name" value="Peptidase_Metallo"/>
</dbReference>
<keyword evidence="16" id="KW-0472">Membrane</keyword>
<gene>
    <name evidence="18" type="ORF">PMAYCL1PPCAC_06802</name>
</gene>
<dbReference type="GO" id="GO:0005576">
    <property type="term" value="C:extracellular region"/>
    <property type="evidence" value="ECO:0007669"/>
    <property type="project" value="UniProtKB-SubCell"/>
</dbReference>